<evidence type="ECO:0008006" key="3">
    <source>
        <dbReference type="Google" id="ProtNLM"/>
    </source>
</evidence>
<gene>
    <name evidence="1" type="ORF">MERR_LOCUS4901</name>
</gene>
<dbReference type="EMBL" id="CACVBM020000333">
    <property type="protein sequence ID" value="CAA7017666.1"/>
    <property type="molecule type" value="Genomic_DNA"/>
</dbReference>
<comment type="caution">
    <text evidence="1">The sequence shown here is derived from an EMBL/GenBank/DDBJ whole genome shotgun (WGS) entry which is preliminary data.</text>
</comment>
<organism evidence="1 2">
    <name type="scientific">Microthlaspi erraticum</name>
    <dbReference type="NCBI Taxonomy" id="1685480"/>
    <lineage>
        <taxon>Eukaryota</taxon>
        <taxon>Viridiplantae</taxon>
        <taxon>Streptophyta</taxon>
        <taxon>Embryophyta</taxon>
        <taxon>Tracheophyta</taxon>
        <taxon>Spermatophyta</taxon>
        <taxon>Magnoliopsida</taxon>
        <taxon>eudicotyledons</taxon>
        <taxon>Gunneridae</taxon>
        <taxon>Pentapetalae</taxon>
        <taxon>rosids</taxon>
        <taxon>malvids</taxon>
        <taxon>Brassicales</taxon>
        <taxon>Brassicaceae</taxon>
        <taxon>Coluteocarpeae</taxon>
        <taxon>Microthlaspi</taxon>
    </lineage>
</organism>
<proteinExistence type="predicted"/>
<accession>A0A6D2HN71</accession>
<dbReference type="PANTHER" id="PTHR45631:SF97">
    <property type="entry name" value="LEUCINE-RICH REPEAT PROTEIN KINASE FAMILY PROTEIN"/>
    <property type="match status" value="1"/>
</dbReference>
<dbReference type="AlphaFoldDB" id="A0A6D2HN71"/>
<dbReference type="Proteomes" id="UP000467841">
    <property type="component" value="Unassembled WGS sequence"/>
</dbReference>
<sequence length="92" mass="10151">MLTKGDFENVVDPGLNRNYEPTSVWKAIDIAMSCVNPSSEKRPSMSQVTNELKQCLTLENSRQGVRPQMSSNSSVELSLSVNFTSEVTPSAR</sequence>
<evidence type="ECO:0000313" key="1">
    <source>
        <dbReference type="EMBL" id="CAA7017666.1"/>
    </source>
</evidence>
<name>A0A6D2HN71_9BRAS</name>
<reference evidence="1" key="1">
    <citation type="submission" date="2020-01" db="EMBL/GenBank/DDBJ databases">
        <authorList>
            <person name="Mishra B."/>
        </authorList>
    </citation>
    <scope>NUCLEOTIDE SEQUENCE [LARGE SCALE GENOMIC DNA]</scope>
</reference>
<protein>
    <recommendedName>
        <fullName evidence="3">Serine-threonine/tyrosine-protein kinase catalytic domain-containing protein</fullName>
    </recommendedName>
</protein>
<evidence type="ECO:0000313" key="2">
    <source>
        <dbReference type="Proteomes" id="UP000467841"/>
    </source>
</evidence>
<keyword evidence="2" id="KW-1185">Reference proteome</keyword>
<dbReference type="InterPro" id="IPR011009">
    <property type="entry name" value="Kinase-like_dom_sf"/>
</dbReference>
<dbReference type="Gene3D" id="1.10.510.10">
    <property type="entry name" value="Transferase(Phosphotransferase) domain 1"/>
    <property type="match status" value="1"/>
</dbReference>
<dbReference type="PANTHER" id="PTHR45631">
    <property type="entry name" value="OS07G0107800 PROTEIN-RELATED"/>
    <property type="match status" value="1"/>
</dbReference>
<dbReference type="SUPFAM" id="SSF56112">
    <property type="entry name" value="Protein kinase-like (PK-like)"/>
    <property type="match status" value="1"/>
</dbReference>
<dbReference type="OrthoDB" id="2013020at2759"/>